<feature type="region of interest" description="Disordered" evidence="1">
    <location>
        <begin position="156"/>
        <end position="176"/>
    </location>
</feature>
<protein>
    <recommendedName>
        <fullName evidence="2">DUF4440 domain-containing protein</fullName>
    </recommendedName>
</protein>
<gene>
    <name evidence="3" type="ORF">METZ01_LOCUS371379</name>
</gene>
<name>A0A382T9R1_9ZZZZ</name>
<feature type="domain" description="DUF4440" evidence="2">
    <location>
        <begin position="94"/>
        <end position="148"/>
    </location>
</feature>
<evidence type="ECO:0000259" key="2">
    <source>
        <dbReference type="Pfam" id="PF14534"/>
    </source>
</evidence>
<proteinExistence type="predicted"/>
<organism evidence="3">
    <name type="scientific">marine metagenome</name>
    <dbReference type="NCBI Taxonomy" id="408172"/>
    <lineage>
        <taxon>unclassified sequences</taxon>
        <taxon>metagenomes</taxon>
        <taxon>ecological metagenomes</taxon>
    </lineage>
</organism>
<accession>A0A382T9R1</accession>
<dbReference type="EMBL" id="UINC01134774">
    <property type="protein sequence ID" value="SVD18525.1"/>
    <property type="molecule type" value="Genomic_DNA"/>
</dbReference>
<reference evidence="3" key="1">
    <citation type="submission" date="2018-05" db="EMBL/GenBank/DDBJ databases">
        <authorList>
            <person name="Lanie J.A."/>
            <person name="Ng W.-L."/>
            <person name="Kazmierczak K.M."/>
            <person name="Andrzejewski T.M."/>
            <person name="Davidsen T.M."/>
            <person name="Wayne K.J."/>
            <person name="Tettelin H."/>
            <person name="Glass J.I."/>
            <person name="Rusch D."/>
            <person name="Podicherti R."/>
            <person name="Tsui H.-C.T."/>
            <person name="Winkler M.E."/>
        </authorList>
    </citation>
    <scope>NUCLEOTIDE SEQUENCE</scope>
</reference>
<dbReference type="InterPro" id="IPR032710">
    <property type="entry name" value="NTF2-like_dom_sf"/>
</dbReference>
<evidence type="ECO:0000256" key="1">
    <source>
        <dbReference type="SAM" id="MobiDB-lite"/>
    </source>
</evidence>
<dbReference type="Gene3D" id="3.10.450.50">
    <property type="match status" value="1"/>
</dbReference>
<dbReference type="InterPro" id="IPR027843">
    <property type="entry name" value="DUF4440"/>
</dbReference>
<evidence type="ECO:0000313" key="3">
    <source>
        <dbReference type="EMBL" id="SVD18525.1"/>
    </source>
</evidence>
<dbReference type="Pfam" id="PF14534">
    <property type="entry name" value="DUF4440"/>
    <property type="match status" value="1"/>
</dbReference>
<dbReference type="SUPFAM" id="SSF54427">
    <property type="entry name" value="NTF2-like"/>
    <property type="match status" value="1"/>
</dbReference>
<sequence length="176" mass="20097">MRSMVYKSISVVLMIAVGMVIMAAHHETPKSMVEKTIEDIEDNYTAIRNDVGWGEWFSNCHSTFSGFFSTGQPLVYMRDMMGGSQENDTQEAPTPMFTDTQIHNRSFNIQENVAVATYYFTQTRTSDGEHLKKRRSDVWMRIDDKWQIIHRHTSMLEGEIPVDPPQPPAADSSTAE</sequence>
<dbReference type="AlphaFoldDB" id="A0A382T9R1"/>